<evidence type="ECO:0000256" key="1">
    <source>
        <dbReference type="SAM" id="MobiDB-lite"/>
    </source>
</evidence>
<gene>
    <name evidence="4" type="ORF">FB465_1678</name>
</gene>
<dbReference type="EMBL" id="VIVR01000001">
    <property type="protein sequence ID" value="TWE16695.1"/>
    <property type="molecule type" value="Genomic_DNA"/>
</dbReference>
<sequence length="334" mass="34029">MSNSTPPGWYPVPEAGPAGGAQERWWDGSAWTGELRPAAGASAPQIADAPTQAWDGAGLSSPPPGPGYGYPQQAPAYGYPQQPPAYGYPQQPYAPQPAPRKNNTGLIVGLAIAVIAAAVIGAAVWLGMESDGPSLSAPPPQSATSSAEPSPDRSQRPGTAPSATTKAPVRPDGTVKDTRHGWSVPLPSGWTSDDHDGSTTLYLATTPYSCTSEGGCVRGNFAIDSQASDGADAKSVAQEAMADFAPALFGDLVSHQELVSGTTTVAGVSGYAERWYVTPKEGAKGYVLVVAVPAQGGGFTVLVGSVDDHPDAPKPTVLDRIVQGIRATGNGAGV</sequence>
<feature type="domain" description="DUF2510" evidence="3">
    <location>
        <begin position="7"/>
        <end position="43"/>
    </location>
</feature>
<reference evidence="4 5" key="1">
    <citation type="submission" date="2019-06" db="EMBL/GenBank/DDBJ databases">
        <title>Sequencing the genomes of 1000 actinobacteria strains.</title>
        <authorList>
            <person name="Klenk H.-P."/>
        </authorList>
    </citation>
    <scope>NUCLEOTIDE SEQUENCE [LARGE SCALE GENOMIC DNA]</scope>
    <source>
        <strain evidence="4 5">DSM 41649</strain>
    </source>
</reference>
<accession>A0A561EM55</accession>
<name>A0A561EM55_9ACTN</name>
<proteinExistence type="predicted"/>
<protein>
    <submittedName>
        <fullName evidence="4">Uncharacterized protein DUF2510</fullName>
    </submittedName>
</protein>
<feature type="region of interest" description="Disordered" evidence="1">
    <location>
        <begin position="1"/>
        <end position="97"/>
    </location>
</feature>
<keyword evidence="2" id="KW-0812">Transmembrane</keyword>
<dbReference type="InterPro" id="IPR018929">
    <property type="entry name" value="DUF2510"/>
</dbReference>
<evidence type="ECO:0000313" key="5">
    <source>
        <dbReference type="Proteomes" id="UP000318416"/>
    </source>
</evidence>
<comment type="caution">
    <text evidence="4">The sequence shown here is derived from an EMBL/GenBank/DDBJ whole genome shotgun (WGS) entry which is preliminary data.</text>
</comment>
<dbReference type="RefSeq" id="WP_145789033.1">
    <property type="nucleotide sequence ID" value="NZ_BAAABR010000002.1"/>
</dbReference>
<keyword evidence="5" id="KW-1185">Reference proteome</keyword>
<feature type="region of interest" description="Disordered" evidence="1">
    <location>
        <begin position="131"/>
        <end position="189"/>
    </location>
</feature>
<evidence type="ECO:0000259" key="3">
    <source>
        <dbReference type="Pfam" id="PF10708"/>
    </source>
</evidence>
<keyword evidence="2" id="KW-0472">Membrane</keyword>
<dbReference type="Proteomes" id="UP000318416">
    <property type="component" value="Unassembled WGS sequence"/>
</dbReference>
<evidence type="ECO:0000313" key="4">
    <source>
        <dbReference type="EMBL" id="TWE16695.1"/>
    </source>
</evidence>
<keyword evidence="2" id="KW-1133">Transmembrane helix</keyword>
<feature type="compositionally biased region" description="Low complexity" evidence="1">
    <location>
        <begin position="69"/>
        <end position="91"/>
    </location>
</feature>
<dbReference type="AlphaFoldDB" id="A0A561EM55"/>
<dbReference type="OrthoDB" id="4463773at2"/>
<feature type="transmembrane region" description="Helical" evidence="2">
    <location>
        <begin position="106"/>
        <end position="128"/>
    </location>
</feature>
<organism evidence="4 5">
    <name type="scientific">Kitasatospora atroaurantiaca</name>
    <dbReference type="NCBI Taxonomy" id="285545"/>
    <lineage>
        <taxon>Bacteria</taxon>
        <taxon>Bacillati</taxon>
        <taxon>Actinomycetota</taxon>
        <taxon>Actinomycetes</taxon>
        <taxon>Kitasatosporales</taxon>
        <taxon>Streptomycetaceae</taxon>
        <taxon>Kitasatospora</taxon>
    </lineage>
</organism>
<dbReference type="Pfam" id="PF10708">
    <property type="entry name" value="DUF2510"/>
    <property type="match status" value="1"/>
</dbReference>
<evidence type="ECO:0000256" key="2">
    <source>
        <dbReference type="SAM" id="Phobius"/>
    </source>
</evidence>